<evidence type="ECO:0000259" key="8">
    <source>
        <dbReference type="Pfam" id="PF01636"/>
    </source>
</evidence>
<evidence type="ECO:0000313" key="9">
    <source>
        <dbReference type="EMBL" id="PGH13534.1"/>
    </source>
</evidence>
<dbReference type="InterPro" id="IPR011009">
    <property type="entry name" value="Kinase-like_dom_sf"/>
</dbReference>
<comment type="subcellular location">
    <subcellularLocation>
        <location evidence="1">Mitochondrion</location>
    </subcellularLocation>
</comment>
<keyword evidence="7" id="KW-1133">Transmembrane helix</keyword>
<dbReference type="Proteomes" id="UP000224634">
    <property type="component" value="Unassembled WGS sequence"/>
</dbReference>
<keyword evidence="7" id="KW-0472">Membrane</keyword>
<evidence type="ECO:0000256" key="2">
    <source>
        <dbReference type="ARBA" id="ARBA00005543"/>
    </source>
</evidence>
<evidence type="ECO:0000313" key="10">
    <source>
        <dbReference type="Proteomes" id="UP000224634"/>
    </source>
</evidence>
<feature type="transmembrane region" description="Helical" evidence="7">
    <location>
        <begin position="263"/>
        <end position="281"/>
    </location>
</feature>
<evidence type="ECO:0000256" key="1">
    <source>
        <dbReference type="ARBA" id="ARBA00004173"/>
    </source>
</evidence>
<protein>
    <recommendedName>
        <fullName evidence="3">Altered inheritance of mitochondria protein 9, mitochondrial</fullName>
    </recommendedName>
    <alternativeName>
        <fullName evidence="6">Found in mitochondrial proteome protein 29</fullName>
    </alternativeName>
</protein>
<dbReference type="STRING" id="1447883.A0A2B7XP36"/>
<dbReference type="PANTHER" id="PTHR36091:SF1">
    <property type="entry name" value="ALTERED INHERITANCE OF MITOCHONDRIA PROTEIN 9, MITOCHONDRIAL"/>
    <property type="match status" value="1"/>
</dbReference>
<comment type="similarity">
    <text evidence="2">Belongs to the AIM9 family.</text>
</comment>
<dbReference type="InterPro" id="IPR002575">
    <property type="entry name" value="Aminoglycoside_PTrfase"/>
</dbReference>
<evidence type="ECO:0000256" key="3">
    <source>
        <dbReference type="ARBA" id="ARBA00016197"/>
    </source>
</evidence>
<keyword evidence="7" id="KW-0812">Transmembrane</keyword>
<reference evidence="9 10" key="1">
    <citation type="submission" date="2017-10" db="EMBL/GenBank/DDBJ databases">
        <title>Comparative genomics in systemic dimorphic fungi from Ajellomycetaceae.</title>
        <authorList>
            <person name="Munoz J.F."/>
            <person name="Mcewen J.G."/>
            <person name="Clay O.K."/>
            <person name="Cuomo C.A."/>
        </authorList>
    </citation>
    <scope>NUCLEOTIDE SEQUENCE [LARGE SCALE GENOMIC DNA]</scope>
    <source>
        <strain evidence="9 10">UAMH7299</strain>
    </source>
</reference>
<sequence>MSVPNPNAGRPHFTTASEVATMDFMRSVLHAPVPNVLSWSSRRQNPVGAEYIIMERSPGVQLRELWDQLDVGVRWKVVQSLAKFQMLWTDVSFPQFGSLYYKHDLMSARSLVYTNGETSEIVDDRFAIGPSTSRQGTDDGRLSVDFDRGPWNTALEYEVASGRREMRAIEELSQIPKSPIAIYAPGTYQPSKKKKIAAVQGYLNIVKYLLPLDKSIQMSHIWHDDLHVGNIFVNPDNPPGILGFIDWQAAELAPLYHHVVEPYILVMTAHLLTVFCTALAWKK</sequence>
<keyword evidence="10" id="KW-1185">Reference proteome</keyword>
<keyword evidence="4" id="KW-0809">Transit peptide</keyword>
<evidence type="ECO:0000256" key="4">
    <source>
        <dbReference type="ARBA" id="ARBA00022946"/>
    </source>
</evidence>
<dbReference type="EMBL" id="PDNA01000103">
    <property type="protein sequence ID" value="PGH13534.1"/>
    <property type="molecule type" value="Genomic_DNA"/>
</dbReference>
<feature type="domain" description="Aminoglycoside phosphotransferase" evidence="8">
    <location>
        <begin position="10"/>
        <end position="257"/>
    </location>
</feature>
<dbReference type="Pfam" id="PF01636">
    <property type="entry name" value="APH"/>
    <property type="match status" value="1"/>
</dbReference>
<dbReference type="OrthoDB" id="2831558at2759"/>
<accession>A0A2B7XP36</accession>
<name>A0A2B7XP36_POLH7</name>
<dbReference type="InterPro" id="IPR051035">
    <property type="entry name" value="Mito_inheritance_9"/>
</dbReference>
<keyword evidence="5" id="KW-0496">Mitochondrion</keyword>
<comment type="caution">
    <text evidence="9">The sequence shown here is derived from an EMBL/GenBank/DDBJ whole genome shotgun (WGS) entry which is preliminary data.</text>
</comment>
<dbReference type="PANTHER" id="PTHR36091">
    <property type="entry name" value="ALTERED INHERITANCE OF MITOCHONDRIA PROTEIN 9, MITOCHONDRIAL"/>
    <property type="match status" value="1"/>
</dbReference>
<dbReference type="Gene3D" id="3.90.1200.10">
    <property type="match status" value="1"/>
</dbReference>
<evidence type="ECO:0000256" key="5">
    <source>
        <dbReference type="ARBA" id="ARBA00023128"/>
    </source>
</evidence>
<proteinExistence type="inferred from homology"/>
<dbReference type="SUPFAM" id="SSF56112">
    <property type="entry name" value="Protein kinase-like (PK-like)"/>
    <property type="match status" value="1"/>
</dbReference>
<organism evidence="9 10">
    <name type="scientific">Polytolypa hystricis (strain UAMH7299)</name>
    <dbReference type="NCBI Taxonomy" id="1447883"/>
    <lineage>
        <taxon>Eukaryota</taxon>
        <taxon>Fungi</taxon>
        <taxon>Dikarya</taxon>
        <taxon>Ascomycota</taxon>
        <taxon>Pezizomycotina</taxon>
        <taxon>Eurotiomycetes</taxon>
        <taxon>Eurotiomycetidae</taxon>
        <taxon>Onygenales</taxon>
        <taxon>Onygenales incertae sedis</taxon>
        <taxon>Polytolypa</taxon>
    </lineage>
</organism>
<dbReference type="AlphaFoldDB" id="A0A2B7XP36"/>
<evidence type="ECO:0000256" key="6">
    <source>
        <dbReference type="ARBA" id="ARBA00031849"/>
    </source>
</evidence>
<gene>
    <name evidence="9" type="ORF">AJ80_06284</name>
</gene>
<dbReference type="GO" id="GO:0005739">
    <property type="term" value="C:mitochondrion"/>
    <property type="evidence" value="ECO:0007669"/>
    <property type="project" value="UniProtKB-SubCell"/>
</dbReference>
<evidence type="ECO:0000256" key="7">
    <source>
        <dbReference type="SAM" id="Phobius"/>
    </source>
</evidence>